<dbReference type="AlphaFoldDB" id="A0A7Y0LDL7"/>
<evidence type="ECO:0000256" key="2">
    <source>
        <dbReference type="SAM" id="Phobius"/>
    </source>
</evidence>
<feature type="domain" description="Toxin co-regulated pilus biosynthesis protein Q C-terminal" evidence="3">
    <location>
        <begin position="143"/>
        <end position="215"/>
    </location>
</feature>
<keyword evidence="2" id="KW-0472">Membrane</keyword>
<dbReference type="RefSeq" id="WP_169075559.1">
    <property type="nucleotide sequence ID" value="NZ_JABBXH010000003.1"/>
</dbReference>
<feature type="region of interest" description="Disordered" evidence="1">
    <location>
        <begin position="44"/>
        <end position="76"/>
    </location>
</feature>
<proteinExistence type="predicted"/>
<dbReference type="InterPro" id="IPR018927">
    <property type="entry name" value="Pilus_synth_Q_C"/>
</dbReference>
<evidence type="ECO:0000259" key="3">
    <source>
        <dbReference type="Pfam" id="PF10671"/>
    </source>
</evidence>
<sequence>MNFWLRNGIFALILSILAGFLLVNHELLMTISDDFTLEIDSPEEAQTAEPAKEETIDKEVIEPPQQSKKSLTKSKNSAAEGLSRFYANLHGTDDDEDGPKIRNGVVFLPEPKGDLEKVLEAKAMVTRPLRKNWKGSVENRPFRKDQTLLQKMIEYAAQDGLDVMWRLNRDLIVKNPFRINKDILQTAYQIGNGIRGHFPEDVIVYFCYKQRTIVFNHGPSKFLAKECNILTSKSQYSSSRSY</sequence>
<comment type="caution">
    <text evidence="4">The sequence shown here is derived from an EMBL/GenBank/DDBJ whole genome shotgun (WGS) entry which is preliminary data.</text>
</comment>
<keyword evidence="5" id="KW-1185">Reference proteome</keyword>
<dbReference type="EMBL" id="JABBXH010000003">
    <property type="protein sequence ID" value="NMP32258.1"/>
    <property type="molecule type" value="Genomic_DNA"/>
</dbReference>
<dbReference type="Proteomes" id="UP000568664">
    <property type="component" value="Unassembled WGS sequence"/>
</dbReference>
<name>A0A7Y0LDL7_9GAMM</name>
<feature type="compositionally biased region" description="Polar residues" evidence="1">
    <location>
        <begin position="64"/>
        <end position="76"/>
    </location>
</feature>
<accession>A0A7Y0LDL7</accession>
<feature type="compositionally biased region" description="Basic and acidic residues" evidence="1">
    <location>
        <begin position="50"/>
        <end position="61"/>
    </location>
</feature>
<evidence type="ECO:0000256" key="1">
    <source>
        <dbReference type="SAM" id="MobiDB-lite"/>
    </source>
</evidence>
<evidence type="ECO:0000313" key="5">
    <source>
        <dbReference type="Proteomes" id="UP000568664"/>
    </source>
</evidence>
<reference evidence="4 5" key="1">
    <citation type="submission" date="2020-04" db="EMBL/GenBank/DDBJ databases">
        <title>Thalassotalea sp. M1531, isolated from the surface of marine red alga.</title>
        <authorList>
            <person name="Pang L."/>
            <person name="Lu D.-C."/>
        </authorList>
    </citation>
    <scope>NUCLEOTIDE SEQUENCE [LARGE SCALE GENOMIC DNA]</scope>
    <source>
        <strain evidence="4 5">M1531</strain>
    </source>
</reference>
<keyword evidence="2" id="KW-1133">Transmembrane helix</keyword>
<protein>
    <recommendedName>
        <fullName evidence="3">Toxin co-regulated pilus biosynthesis protein Q C-terminal domain-containing protein</fullName>
    </recommendedName>
</protein>
<feature type="transmembrane region" description="Helical" evidence="2">
    <location>
        <begin position="6"/>
        <end position="23"/>
    </location>
</feature>
<organism evidence="4 5">
    <name type="scientific">Thalassotalea algicola</name>
    <dbReference type="NCBI Taxonomy" id="2716224"/>
    <lineage>
        <taxon>Bacteria</taxon>
        <taxon>Pseudomonadati</taxon>
        <taxon>Pseudomonadota</taxon>
        <taxon>Gammaproteobacteria</taxon>
        <taxon>Alteromonadales</taxon>
        <taxon>Colwelliaceae</taxon>
        <taxon>Thalassotalea</taxon>
    </lineage>
</organism>
<gene>
    <name evidence="4" type="ORF">HII17_11825</name>
</gene>
<keyword evidence="2" id="KW-0812">Transmembrane</keyword>
<evidence type="ECO:0000313" key="4">
    <source>
        <dbReference type="EMBL" id="NMP32258.1"/>
    </source>
</evidence>
<dbReference type="Pfam" id="PF10671">
    <property type="entry name" value="TcpQ"/>
    <property type="match status" value="1"/>
</dbReference>